<reference evidence="6" key="2">
    <citation type="submission" date="2021-03" db="UniProtKB">
        <authorList>
            <consortium name="EnsemblPlants"/>
        </authorList>
    </citation>
    <scope>IDENTIFICATION</scope>
</reference>
<organism evidence="6 7">
    <name type="scientific">Chenopodium quinoa</name>
    <name type="common">Quinoa</name>
    <dbReference type="NCBI Taxonomy" id="63459"/>
    <lineage>
        <taxon>Eukaryota</taxon>
        <taxon>Viridiplantae</taxon>
        <taxon>Streptophyta</taxon>
        <taxon>Embryophyta</taxon>
        <taxon>Tracheophyta</taxon>
        <taxon>Spermatophyta</taxon>
        <taxon>Magnoliopsida</taxon>
        <taxon>eudicotyledons</taxon>
        <taxon>Gunneridae</taxon>
        <taxon>Pentapetalae</taxon>
        <taxon>Caryophyllales</taxon>
        <taxon>Chenopodiaceae</taxon>
        <taxon>Chenopodioideae</taxon>
        <taxon>Atripliceae</taxon>
        <taxon>Chenopodium</taxon>
    </lineage>
</organism>
<dbReference type="SMR" id="A0A803N946"/>
<dbReference type="KEGG" id="cqi:110712750"/>
<dbReference type="PANTHER" id="PTHR32099:SF71">
    <property type="entry name" value="CYSTEINE-RICH REPEAT SECRETORY PROTEIN 7"/>
    <property type="match status" value="1"/>
</dbReference>
<keyword evidence="7" id="KW-1185">Reference proteome</keyword>
<protein>
    <recommendedName>
        <fullName evidence="5">Gnk2-homologous domain-containing protein</fullName>
    </recommendedName>
</protein>
<dbReference type="FunFam" id="3.30.430.20:FF:000003">
    <property type="entry name" value="Cysteine-rich RLK (RECEPTOR-like protein kinase) 10"/>
    <property type="match status" value="1"/>
</dbReference>
<dbReference type="PROSITE" id="PS51473">
    <property type="entry name" value="GNK2"/>
    <property type="match status" value="2"/>
</dbReference>
<evidence type="ECO:0000313" key="6">
    <source>
        <dbReference type="EnsemblPlants" id="AUR62042397-RA:cds"/>
    </source>
</evidence>
<feature type="signal peptide" evidence="4">
    <location>
        <begin position="1"/>
        <end position="24"/>
    </location>
</feature>
<dbReference type="OMA" id="NECIVRY"/>
<gene>
    <name evidence="6" type="primary">LOC110712750</name>
</gene>
<dbReference type="OrthoDB" id="696781at2759"/>
<keyword evidence="1 4" id="KW-0732">Signal</keyword>
<feature type="chain" id="PRO_5031102113" description="Gnk2-homologous domain-containing protein" evidence="4">
    <location>
        <begin position="25"/>
        <end position="314"/>
    </location>
</feature>
<dbReference type="RefSeq" id="XP_021746894.1">
    <property type="nucleotide sequence ID" value="XM_021891202.1"/>
</dbReference>
<feature type="region of interest" description="Disordered" evidence="3">
    <location>
        <begin position="249"/>
        <end position="279"/>
    </location>
</feature>
<dbReference type="AlphaFoldDB" id="A0A803N946"/>
<dbReference type="CDD" id="cd23509">
    <property type="entry name" value="Gnk2-like"/>
    <property type="match status" value="2"/>
</dbReference>
<keyword evidence="2" id="KW-0677">Repeat</keyword>
<sequence length="314" mass="35229">MKLPIDLRMIFFIPLFLTITPAYSKFHIHSEYCLNDVGNYTTGSNYDENLIDLLPNLIDKASLSTFDNHTVGQGIDQTYGLYMCRGDLDGQQCHDCVEAASKTIVEKCPTQKEALVWYQECMVRYANRPIYSHQEQNQMSYTWSTQNVSDPMKFGKLISKMMDGLIAQAAYNSSRRGYATDQGELTLFENVYAFAQCTPDILGNRCERCLRVAFRNMGACCGTARVSMEMYLPSCWLRYDQAPFIGEFSNENDDAPSTSTSSSTTSGPPTMDLNFPNDTPVVLPSPPSASNQLTSLKTYLLVMTLCVSSLVMAW</sequence>
<evidence type="ECO:0000259" key="5">
    <source>
        <dbReference type="PROSITE" id="PS51473"/>
    </source>
</evidence>
<dbReference type="Proteomes" id="UP000596660">
    <property type="component" value="Unplaced"/>
</dbReference>
<evidence type="ECO:0000256" key="1">
    <source>
        <dbReference type="ARBA" id="ARBA00022729"/>
    </source>
</evidence>
<dbReference type="EnsemblPlants" id="AUR62042397-RA">
    <property type="protein sequence ID" value="AUR62042397-RA:cds"/>
    <property type="gene ID" value="AUR62042397"/>
</dbReference>
<feature type="domain" description="Gnk2-homologous" evidence="5">
    <location>
        <begin position="136"/>
        <end position="244"/>
    </location>
</feature>
<evidence type="ECO:0000256" key="4">
    <source>
        <dbReference type="SAM" id="SignalP"/>
    </source>
</evidence>
<reference evidence="6" key="1">
    <citation type="journal article" date="2017" name="Nature">
        <title>The genome of Chenopodium quinoa.</title>
        <authorList>
            <person name="Jarvis D.E."/>
            <person name="Ho Y.S."/>
            <person name="Lightfoot D.J."/>
            <person name="Schmoeckel S.M."/>
            <person name="Li B."/>
            <person name="Borm T.J.A."/>
            <person name="Ohyanagi H."/>
            <person name="Mineta K."/>
            <person name="Michell C.T."/>
            <person name="Saber N."/>
            <person name="Kharbatia N.M."/>
            <person name="Rupper R.R."/>
            <person name="Sharp A.R."/>
            <person name="Dally N."/>
            <person name="Boughton B.A."/>
            <person name="Woo Y.H."/>
            <person name="Gao G."/>
            <person name="Schijlen E.G.W.M."/>
            <person name="Guo X."/>
            <person name="Momin A.A."/>
            <person name="Negrao S."/>
            <person name="Al-Babili S."/>
            <person name="Gehring C."/>
            <person name="Roessner U."/>
            <person name="Jung C."/>
            <person name="Murphy K."/>
            <person name="Arold S.T."/>
            <person name="Gojobori T."/>
            <person name="van der Linden C.G."/>
            <person name="van Loo E.N."/>
            <person name="Jellen E.N."/>
            <person name="Maughan P.J."/>
            <person name="Tester M."/>
        </authorList>
    </citation>
    <scope>NUCLEOTIDE SEQUENCE [LARGE SCALE GENOMIC DNA]</scope>
    <source>
        <strain evidence="6">cv. PI 614886</strain>
    </source>
</reference>
<evidence type="ECO:0000256" key="2">
    <source>
        <dbReference type="ARBA" id="ARBA00022737"/>
    </source>
</evidence>
<evidence type="ECO:0000313" key="7">
    <source>
        <dbReference type="Proteomes" id="UP000596660"/>
    </source>
</evidence>
<dbReference type="Gene3D" id="3.30.430.20">
    <property type="entry name" value="Gnk2 domain, C-X8-C-X2-C motif"/>
    <property type="match status" value="2"/>
</dbReference>
<dbReference type="Gramene" id="AUR62042397-RA">
    <property type="protein sequence ID" value="AUR62042397-RA:cds"/>
    <property type="gene ID" value="AUR62042397"/>
</dbReference>
<feature type="domain" description="Gnk2-homologous" evidence="5">
    <location>
        <begin position="28"/>
        <end position="130"/>
    </location>
</feature>
<proteinExistence type="predicted"/>
<dbReference type="GeneID" id="110712750"/>
<feature type="compositionally biased region" description="Low complexity" evidence="3">
    <location>
        <begin position="257"/>
        <end position="266"/>
    </location>
</feature>
<evidence type="ECO:0000256" key="3">
    <source>
        <dbReference type="SAM" id="MobiDB-lite"/>
    </source>
</evidence>
<dbReference type="InterPro" id="IPR002902">
    <property type="entry name" value="GNK2"/>
</dbReference>
<dbReference type="PANTHER" id="PTHR32099">
    <property type="entry name" value="CYSTEINE-RICH REPEAT SECRETORY PROTEIN"/>
    <property type="match status" value="1"/>
</dbReference>
<dbReference type="InterPro" id="IPR038408">
    <property type="entry name" value="GNK2_sf"/>
</dbReference>
<dbReference type="Pfam" id="PF01657">
    <property type="entry name" value="Stress-antifung"/>
    <property type="match status" value="2"/>
</dbReference>
<accession>A0A803N946</accession>
<name>A0A803N946_CHEQI</name>